<name>A0A6J6I491_9ZZZZ</name>
<dbReference type="InterPro" id="IPR007554">
    <property type="entry name" value="Glycerophosphate_synth"/>
</dbReference>
<dbReference type="EMBL" id="CAFBMO010000020">
    <property type="protein sequence ID" value="CAB4904796.1"/>
    <property type="molecule type" value="Genomic_DNA"/>
</dbReference>
<dbReference type="EMBL" id="CAEZWR010000009">
    <property type="protein sequence ID" value="CAB4654444.1"/>
    <property type="molecule type" value="Genomic_DNA"/>
</dbReference>
<evidence type="ECO:0000313" key="9">
    <source>
        <dbReference type="EMBL" id="CAB4904796.1"/>
    </source>
</evidence>
<dbReference type="GO" id="GO:0019350">
    <property type="term" value="P:teichoic acid biosynthetic process"/>
    <property type="evidence" value="ECO:0007669"/>
    <property type="project" value="UniProtKB-KW"/>
</dbReference>
<evidence type="ECO:0000313" key="8">
    <source>
        <dbReference type="EMBL" id="CAB4654444.1"/>
    </source>
</evidence>
<proteinExistence type="inferred from homology"/>
<gene>
    <name evidence="7" type="ORF">UFOPK1908_00739</name>
    <name evidence="8" type="ORF">UFOPK2282_00131</name>
    <name evidence="9" type="ORF">UFOPK3576_00689</name>
</gene>
<dbReference type="GO" id="GO:0047355">
    <property type="term" value="F:CDP-glycerol glycerophosphotransferase activity"/>
    <property type="evidence" value="ECO:0007669"/>
    <property type="project" value="InterPro"/>
</dbReference>
<evidence type="ECO:0000256" key="4">
    <source>
        <dbReference type="ARBA" id="ARBA00022679"/>
    </source>
</evidence>
<dbReference type="AlphaFoldDB" id="A0A6J6I491"/>
<dbReference type="PANTHER" id="PTHR37316">
    <property type="entry name" value="TEICHOIC ACID GLYCEROL-PHOSPHATE PRIMASE"/>
    <property type="match status" value="1"/>
</dbReference>
<keyword evidence="5" id="KW-0777">Teichoic acid biosynthesis</keyword>
<dbReference type="SUPFAM" id="SSF53756">
    <property type="entry name" value="UDP-Glycosyltransferase/glycogen phosphorylase"/>
    <property type="match status" value="1"/>
</dbReference>
<dbReference type="InterPro" id="IPR051612">
    <property type="entry name" value="Teichoic_Acid_Biosynth"/>
</dbReference>
<dbReference type="InterPro" id="IPR043148">
    <property type="entry name" value="TagF_C"/>
</dbReference>
<evidence type="ECO:0000256" key="6">
    <source>
        <dbReference type="ARBA" id="ARBA00023136"/>
    </source>
</evidence>
<dbReference type="InterPro" id="IPR043149">
    <property type="entry name" value="TagF_N"/>
</dbReference>
<keyword evidence="4" id="KW-0808">Transferase</keyword>
<evidence type="ECO:0000313" key="7">
    <source>
        <dbReference type="EMBL" id="CAB4620430.1"/>
    </source>
</evidence>
<reference evidence="7" key="1">
    <citation type="submission" date="2020-05" db="EMBL/GenBank/DDBJ databases">
        <authorList>
            <person name="Chiriac C."/>
            <person name="Salcher M."/>
            <person name="Ghai R."/>
            <person name="Kavagutti S V."/>
        </authorList>
    </citation>
    <scope>NUCLEOTIDE SEQUENCE</scope>
</reference>
<evidence type="ECO:0000256" key="5">
    <source>
        <dbReference type="ARBA" id="ARBA00022944"/>
    </source>
</evidence>
<comment type="subcellular location">
    <subcellularLocation>
        <location evidence="1">Cell membrane</location>
        <topology evidence="1">Peripheral membrane protein</topology>
    </subcellularLocation>
</comment>
<protein>
    <submittedName>
        <fullName evidence="7">Unannotated protein</fullName>
    </submittedName>
</protein>
<sequence>MSSIPDVSIVLTKPAEVDGSFVDQTLRNLEVVDSFDQAKGAWVMFAPAFFPYERHIVKNLLLAAESANADVVIGGIKGPWVATRVAADEFSDSTTEIPATHVLIRKSWLVSQDAVCADVVRGAEVFRVESLPQEARVMTIPQDVVAKPRKKAANPKAAKGSPFQNLPAMGYFIAKYLPLKNEVLFDVEGDRAVDSALPDLACDWKLLNPGIKQKWITPKLRNTWTHAWHLGRAKYLVTNEVFLNRIPKREGQMMAVAGVGIPVLRTGRDNPDWVLQPTSERRPAWSQVGRWDLVLAASPFAEQVLRSSTAYVSEVVSGTIFGDAMMKASATTSLKSELSIDSSRPLVVCAFFTSQSAPDLTKLEQVFGDRVQFVGVTDDCSTLRLPESIAQVATDLPKWLAAADVMITDWSALAMEFGRLQRPIIVIEPNRIDVVRRRGTYLDVHSQFPGPVVEDLDALIAAVSSWLDGEGSVANYAERRESFTELCGVSTGNAAQRLWDAMVKQS</sequence>
<dbReference type="Gene3D" id="3.40.50.11820">
    <property type="match status" value="1"/>
</dbReference>
<evidence type="ECO:0000256" key="3">
    <source>
        <dbReference type="ARBA" id="ARBA00022475"/>
    </source>
</evidence>
<keyword evidence="6" id="KW-0472">Membrane</keyword>
<evidence type="ECO:0000256" key="2">
    <source>
        <dbReference type="ARBA" id="ARBA00010488"/>
    </source>
</evidence>
<evidence type="ECO:0000256" key="1">
    <source>
        <dbReference type="ARBA" id="ARBA00004202"/>
    </source>
</evidence>
<dbReference type="Gene3D" id="3.40.50.12580">
    <property type="match status" value="1"/>
</dbReference>
<organism evidence="7">
    <name type="scientific">freshwater metagenome</name>
    <dbReference type="NCBI Taxonomy" id="449393"/>
    <lineage>
        <taxon>unclassified sequences</taxon>
        <taxon>metagenomes</taxon>
        <taxon>ecological metagenomes</taxon>
    </lineage>
</organism>
<dbReference type="PANTHER" id="PTHR37316:SF3">
    <property type="entry name" value="TEICHOIC ACID GLYCEROL-PHOSPHATE TRANSFERASE"/>
    <property type="match status" value="1"/>
</dbReference>
<comment type="similarity">
    <text evidence="2">Belongs to the CDP-glycerol glycerophosphotransferase family.</text>
</comment>
<dbReference type="EMBL" id="CAEZVB010000027">
    <property type="protein sequence ID" value="CAB4620430.1"/>
    <property type="molecule type" value="Genomic_DNA"/>
</dbReference>
<dbReference type="GO" id="GO:0005886">
    <property type="term" value="C:plasma membrane"/>
    <property type="evidence" value="ECO:0007669"/>
    <property type="project" value="UniProtKB-SubCell"/>
</dbReference>
<accession>A0A6J6I491</accession>
<keyword evidence="3" id="KW-1003">Cell membrane</keyword>
<dbReference type="Pfam" id="PF04464">
    <property type="entry name" value="Glyphos_transf"/>
    <property type="match status" value="2"/>
</dbReference>